<gene>
    <name evidence="1" type="ORF">DW888_16405</name>
</gene>
<proteinExistence type="predicted"/>
<comment type="caution">
    <text evidence="1">The sequence shown here is derived from an EMBL/GenBank/DDBJ whole genome shotgun (WGS) entry which is preliminary data.</text>
</comment>
<name>A0A413VH77_9BACE</name>
<dbReference type="Proteomes" id="UP000284379">
    <property type="component" value="Unassembled WGS sequence"/>
</dbReference>
<protein>
    <recommendedName>
        <fullName evidence="3">PKD domain-containing protein</fullName>
    </recommendedName>
</protein>
<evidence type="ECO:0000313" key="2">
    <source>
        <dbReference type="Proteomes" id="UP000284379"/>
    </source>
</evidence>
<sequence>MVAFVALMASCDDDYVEIDSLQVFGEEFFAGETVNVGMSVRMSDPDKADYYWECNGGTLLQRQGYTMNQWKAPRQSGRYTIKCTVTCGGAKETRQAEIWVNGLFFDRFGGTTATGWANSNSATQIRDGRYQMNVTTPNATTRNYGEVRYNLNQKDFYPPMSTRFDCGIVGGATNTNNPKYPVDPVKFVYGENACAVAVSGNTPSVDITTTYFISEVRFEWWPKNHILAAVPWGTNIYTDVNGNPVSFNADEFDAIIRFQWTLKADRENGRPTVQTGWVAVPVKIQNNLLKYDVEESKTVGLAISEDYTIKAMVGATTLATSDVMKQWRAAHDNAVLQVKEFKYIYPPLTQVYLDNVFFYSDDIFGGN</sequence>
<evidence type="ECO:0000313" key="1">
    <source>
        <dbReference type="EMBL" id="RHB32938.1"/>
    </source>
</evidence>
<dbReference type="AlphaFoldDB" id="A0A413VH77"/>
<accession>A0A413VH77</accession>
<dbReference type="EMBL" id="QSGO01000017">
    <property type="protein sequence ID" value="RHB32938.1"/>
    <property type="molecule type" value="Genomic_DNA"/>
</dbReference>
<evidence type="ECO:0008006" key="3">
    <source>
        <dbReference type="Google" id="ProtNLM"/>
    </source>
</evidence>
<organism evidence="1 2">
    <name type="scientific">Bacteroides nordii</name>
    <dbReference type="NCBI Taxonomy" id="291645"/>
    <lineage>
        <taxon>Bacteria</taxon>
        <taxon>Pseudomonadati</taxon>
        <taxon>Bacteroidota</taxon>
        <taxon>Bacteroidia</taxon>
        <taxon>Bacteroidales</taxon>
        <taxon>Bacteroidaceae</taxon>
        <taxon>Bacteroides</taxon>
    </lineage>
</organism>
<reference evidence="1 2" key="1">
    <citation type="submission" date="2018-08" db="EMBL/GenBank/DDBJ databases">
        <title>A genome reference for cultivated species of the human gut microbiota.</title>
        <authorList>
            <person name="Zou Y."/>
            <person name="Xue W."/>
            <person name="Luo G."/>
        </authorList>
    </citation>
    <scope>NUCLEOTIDE SEQUENCE [LARGE SCALE GENOMIC DNA]</scope>
    <source>
        <strain evidence="1 2">AM40-30BH</strain>
    </source>
</reference>